<proteinExistence type="predicted"/>
<protein>
    <recommendedName>
        <fullName evidence="4">SCP domain-containing protein</fullName>
    </recommendedName>
</protein>
<dbReference type="Gene3D" id="3.40.33.10">
    <property type="entry name" value="CAP"/>
    <property type="match status" value="1"/>
</dbReference>
<dbReference type="AlphaFoldDB" id="A0A1F8BBQ4"/>
<name>A0A1F8BBQ4_9BACT</name>
<accession>A0A1F8BBQ4</accession>
<evidence type="ECO:0000313" key="3">
    <source>
        <dbReference type="Proteomes" id="UP000176404"/>
    </source>
</evidence>
<gene>
    <name evidence="2" type="ORF">A2892_02055</name>
</gene>
<organism evidence="2 3">
    <name type="scientific">Candidatus Woesebacteria bacterium RIFCSPLOWO2_01_FULL_39_10b</name>
    <dbReference type="NCBI Taxonomy" id="1802517"/>
    <lineage>
        <taxon>Bacteria</taxon>
        <taxon>Candidatus Woeseibacteriota</taxon>
    </lineage>
</organism>
<dbReference type="InterPro" id="IPR035940">
    <property type="entry name" value="CAP_sf"/>
</dbReference>
<sequence length="219" mass="24788">MEFSRYIVILIAKVILVSLTLPFFLLLIFAVFRFGYFIGFKQGQINTENYFLSLAGESEINWEEDKSSLENSIKEKIAATPTSGFSTKKPSNVVIANWGGPELWQEVNKKRQEFGVNSLDQRDELCTIASIRLNELLELGKLDGHQGFSNMQKRRSDLEWIFEKYSTLAEFLAFGGSTPGETVSLWENTLGHRKLLTGGEYVWGCIYAQNTFAVAITAF</sequence>
<comment type="caution">
    <text evidence="2">The sequence shown here is derived from an EMBL/GenBank/DDBJ whole genome shotgun (WGS) entry which is preliminary data.</text>
</comment>
<dbReference type="SUPFAM" id="SSF55797">
    <property type="entry name" value="PR-1-like"/>
    <property type="match status" value="1"/>
</dbReference>
<keyword evidence="1" id="KW-0472">Membrane</keyword>
<evidence type="ECO:0000256" key="1">
    <source>
        <dbReference type="SAM" id="Phobius"/>
    </source>
</evidence>
<keyword evidence="1" id="KW-1133">Transmembrane helix</keyword>
<dbReference type="STRING" id="1802517.A2892_02055"/>
<keyword evidence="1" id="KW-0812">Transmembrane</keyword>
<evidence type="ECO:0008006" key="4">
    <source>
        <dbReference type="Google" id="ProtNLM"/>
    </source>
</evidence>
<evidence type="ECO:0000313" key="2">
    <source>
        <dbReference type="EMBL" id="OGM60805.1"/>
    </source>
</evidence>
<dbReference type="Proteomes" id="UP000176404">
    <property type="component" value="Unassembled WGS sequence"/>
</dbReference>
<reference evidence="2 3" key="1">
    <citation type="journal article" date="2016" name="Nat. Commun.">
        <title>Thousands of microbial genomes shed light on interconnected biogeochemical processes in an aquifer system.</title>
        <authorList>
            <person name="Anantharaman K."/>
            <person name="Brown C.T."/>
            <person name="Hug L.A."/>
            <person name="Sharon I."/>
            <person name="Castelle C.J."/>
            <person name="Probst A.J."/>
            <person name="Thomas B.C."/>
            <person name="Singh A."/>
            <person name="Wilkins M.J."/>
            <person name="Karaoz U."/>
            <person name="Brodie E.L."/>
            <person name="Williams K.H."/>
            <person name="Hubbard S.S."/>
            <person name="Banfield J.F."/>
        </authorList>
    </citation>
    <scope>NUCLEOTIDE SEQUENCE [LARGE SCALE GENOMIC DNA]</scope>
</reference>
<dbReference type="EMBL" id="MGHD01000003">
    <property type="protein sequence ID" value="OGM60805.1"/>
    <property type="molecule type" value="Genomic_DNA"/>
</dbReference>
<feature type="transmembrane region" description="Helical" evidence="1">
    <location>
        <begin position="6"/>
        <end position="32"/>
    </location>
</feature>